<dbReference type="EMBL" id="JAFNEN010000595">
    <property type="protein sequence ID" value="KAG8179965.1"/>
    <property type="molecule type" value="Genomic_DNA"/>
</dbReference>
<accession>A0AAV6U7M2</accession>
<name>A0AAV6U7M2_9ARAC</name>
<dbReference type="Proteomes" id="UP000827092">
    <property type="component" value="Unassembled WGS sequence"/>
</dbReference>
<proteinExistence type="predicted"/>
<protein>
    <submittedName>
        <fullName evidence="1">Uncharacterized protein</fullName>
    </submittedName>
</protein>
<comment type="caution">
    <text evidence="1">The sequence shown here is derived from an EMBL/GenBank/DDBJ whole genome shotgun (WGS) entry which is preliminary data.</text>
</comment>
<evidence type="ECO:0000313" key="2">
    <source>
        <dbReference type="Proteomes" id="UP000827092"/>
    </source>
</evidence>
<reference evidence="1 2" key="1">
    <citation type="journal article" date="2022" name="Nat. Ecol. Evol.">
        <title>A masculinizing supergene underlies an exaggerated male reproductive morph in a spider.</title>
        <authorList>
            <person name="Hendrickx F."/>
            <person name="De Corte Z."/>
            <person name="Sonet G."/>
            <person name="Van Belleghem S.M."/>
            <person name="Kostlbacher S."/>
            <person name="Vangestel C."/>
        </authorList>
    </citation>
    <scope>NUCLEOTIDE SEQUENCE [LARGE SCALE GENOMIC DNA]</scope>
    <source>
        <strain evidence="1">W744_W776</strain>
    </source>
</reference>
<dbReference type="AlphaFoldDB" id="A0AAV6U7M2"/>
<sequence length="92" mass="10223">MQNRLTKCKLIPSQLIRSVKPSSSATLFQPPITQRVHDPKTKKNPSADELLPMMVSSLLSPWPTPNANMELKETLTGMLQQCHGVSRADGRI</sequence>
<gene>
    <name evidence="1" type="ORF">JTE90_015414</name>
</gene>
<organism evidence="1 2">
    <name type="scientific">Oedothorax gibbosus</name>
    <dbReference type="NCBI Taxonomy" id="931172"/>
    <lineage>
        <taxon>Eukaryota</taxon>
        <taxon>Metazoa</taxon>
        <taxon>Ecdysozoa</taxon>
        <taxon>Arthropoda</taxon>
        <taxon>Chelicerata</taxon>
        <taxon>Arachnida</taxon>
        <taxon>Araneae</taxon>
        <taxon>Araneomorphae</taxon>
        <taxon>Entelegynae</taxon>
        <taxon>Araneoidea</taxon>
        <taxon>Linyphiidae</taxon>
        <taxon>Erigoninae</taxon>
        <taxon>Oedothorax</taxon>
    </lineage>
</organism>
<keyword evidence="2" id="KW-1185">Reference proteome</keyword>
<evidence type="ECO:0000313" key="1">
    <source>
        <dbReference type="EMBL" id="KAG8179965.1"/>
    </source>
</evidence>